<reference evidence="14 15" key="1">
    <citation type="submission" date="2014-11" db="EMBL/GenBank/DDBJ databases">
        <authorList>
            <person name="Zhu J."/>
            <person name="Qi W."/>
            <person name="Song R."/>
        </authorList>
    </citation>
    <scope>NUCLEOTIDE SEQUENCE [LARGE SCALE GENOMIC DNA]</scope>
</reference>
<evidence type="ECO:0000256" key="2">
    <source>
        <dbReference type="ARBA" id="ARBA00007066"/>
    </source>
</evidence>
<dbReference type="InParanoid" id="A0A0G4GWP0"/>
<feature type="domain" description="Peptidase S26" evidence="13">
    <location>
        <begin position="153"/>
        <end position="198"/>
    </location>
</feature>
<gene>
    <name evidence="14" type="ORF">Vbra_18943</name>
</gene>
<feature type="active site" evidence="11">
    <location>
        <position position="37"/>
    </location>
</feature>
<keyword evidence="4" id="KW-0645">Protease</keyword>
<evidence type="ECO:0000256" key="9">
    <source>
        <dbReference type="ARBA" id="ARBA00023128"/>
    </source>
</evidence>
<comment type="similarity">
    <text evidence="2">Belongs to the peptidase S26 family. IMP2 subfamily.</text>
</comment>
<keyword evidence="9" id="KW-0496">Mitochondrion</keyword>
<evidence type="ECO:0000313" key="15">
    <source>
        <dbReference type="Proteomes" id="UP000041254"/>
    </source>
</evidence>
<dbReference type="PRINTS" id="PR00727">
    <property type="entry name" value="LEADERPTASE"/>
</dbReference>
<evidence type="ECO:0000256" key="4">
    <source>
        <dbReference type="ARBA" id="ARBA00022670"/>
    </source>
</evidence>
<dbReference type="AlphaFoldDB" id="A0A0G4GWP0"/>
<evidence type="ECO:0000256" key="10">
    <source>
        <dbReference type="ARBA" id="ARBA00023136"/>
    </source>
</evidence>
<dbReference type="GO" id="GO:0004252">
    <property type="term" value="F:serine-type endopeptidase activity"/>
    <property type="evidence" value="ECO:0007669"/>
    <property type="project" value="InterPro"/>
</dbReference>
<comment type="subcellular location">
    <subcellularLocation>
        <location evidence="1">Mitochondrion inner membrane</location>
        <topology evidence="1">Single-pass membrane protein</topology>
    </subcellularLocation>
</comment>
<dbReference type="OrthoDB" id="308440at2759"/>
<dbReference type="InterPro" id="IPR037730">
    <property type="entry name" value="IMP2"/>
</dbReference>
<dbReference type="GO" id="GO:0042720">
    <property type="term" value="C:mitochondrial inner membrane peptidase complex"/>
    <property type="evidence" value="ECO:0007669"/>
    <property type="project" value="InterPro"/>
</dbReference>
<evidence type="ECO:0000256" key="12">
    <source>
        <dbReference type="SAM" id="MobiDB-lite"/>
    </source>
</evidence>
<dbReference type="GO" id="GO:0006465">
    <property type="term" value="P:signal peptide processing"/>
    <property type="evidence" value="ECO:0007669"/>
    <property type="project" value="InterPro"/>
</dbReference>
<dbReference type="VEuPathDB" id="CryptoDB:Vbra_18943"/>
<dbReference type="InterPro" id="IPR019533">
    <property type="entry name" value="Peptidase_S26"/>
</dbReference>
<dbReference type="Pfam" id="PF10502">
    <property type="entry name" value="Peptidase_S26"/>
    <property type="match status" value="1"/>
</dbReference>
<evidence type="ECO:0000259" key="13">
    <source>
        <dbReference type="Pfam" id="PF10502"/>
    </source>
</evidence>
<protein>
    <recommendedName>
        <fullName evidence="3">Mitochondrial inner membrane protease subunit 2</fullName>
    </recommendedName>
</protein>
<dbReference type="Gene3D" id="2.10.109.10">
    <property type="entry name" value="Umud Fragment, subunit A"/>
    <property type="match status" value="1"/>
</dbReference>
<dbReference type="Proteomes" id="UP000041254">
    <property type="component" value="Unassembled WGS sequence"/>
</dbReference>
<evidence type="ECO:0000256" key="5">
    <source>
        <dbReference type="ARBA" id="ARBA00022692"/>
    </source>
</evidence>
<organism evidence="14 15">
    <name type="scientific">Vitrella brassicaformis (strain CCMP3155)</name>
    <dbReference type="NCBI Taxonomy" id="1169540"/>
    <lineage>
        <taxon>Eukaryota</taxon>
        <taxon>Sar</taxon>
        <taxon>Alveolata</taxon>
        <taxon>Colpodellida</taxon>
        <taxon>Vitrellaceae</taxon>
        <taxon>Vitrella</taxon>
    </lineage>
</organism>
<evidence type="ECO:0000313" key="14">
    <source>
        <dbReference type="EMBL" id="CEM35372.1"/>
    </source>
</evidence>
<keyword evidence="10" id="KW-0472">Membrane</keyword>
<keyword evidence="7" id="KW-0378">Hydrolase</keyword>
<sequence length="223" mass="24502">MSRRFFLRSGYVALSALPVGVLINDRVCSIARVEGDSMQPTLNPIGPPPPHASTPPAPRPLPFISRGLHRDVTHAEAEPQQDGPLPDASQAAPVREYVFVVKNVDFRKGDVVVMRDPEVGGDPRWSLRSRRVMKRIVGMQNDTVCVRKDEREEFPPIVIVPTGKCWVQGDNPAHSVDSRHYGAVPLGLVEALVLAVVWPPSRWRQVDHGTPPSLTTPTQPIGA</sequence>
<dbReference type="CDD" id="cd06530">
    <property type="entry name" value="S26_SPase_I"/>
    <property type="match status" value="1"/>
</dbReference>
<feature type="region of interest" description="Disordered" evidence="12">
    <location>
        <begin position="39"/>
        <end position="64"/>
    </location>
</feature>
<dbReference type="EMBL" id="CDMY01000850">
    <property type="protein sequence ID" value="CEM35372.1"/>
    <property type="molecule type" value="Genomic_DNA"/>
</dbReference>
<keyword evidence="5" id="KW-0812">Transmembrane</keyword>
<dbReference type="InterPro" id="IPR036286">
    <property type="entry name" value="LexA/Signal_pep-like_sf"/>
</dbReference>
<dbReference type="InterPro" id="IPR019756">
    <property type="entry name" value="Pept_S26A_signal_pept_1_Ser-AS"/>
</dbReference>
<dbReference type="PANTHER" id="PTHR46041">
    <property type="entry name" value="MITOCHONDRIAL INNER MEMBRANE PROTEASE SUBUNIT 2"/>
    <property type="match status" value="1"/>
</dbReference>
<evidence type="ECO:0000256" key="8">
    <source>
        <dbReference type="ARBA" id="ARBA00022989"/>
    </source>
</evidence>
<name>A0A0G4GWP0_VITBC</name>
<keyword evidence="6" id="KW-0999">Mitochondrion inner membrane</keyword>
<feature type="active site" evidence="11">
    <location>
        <position position="134"/>
    </location>
</feature>
<evidence type="ECO:0000256" key="11">
    <source>
        <dbReference type="PIRSR" id="PIRSR600223-1"/>
    </source>
</evidence>
<dbReference type="SUPFAM" id="SSF51306">
    <property type="entry name" value="LexA/Signal peptidase"/>
    <property type="match status" value="1"/>
</dbReference>
<dbReference type="PANTHER" id="PTHR46041:SF2">
    <property type="entry name" value="MITOCHONDRIAL INNER MEMBRANE PROTEASE SUBUNIT 2"/>
    <property type="match status" value="1"/>
</dbReference>
<evidence type="ECO:0000256" key="7">
    <source>
        <dbReference type="ARBA" id="ARBA00022801"/>
    </source>
</evidence>
<proteinExistence type="inferred from homology"/>
<evidence type="ECO:0000256" key="6">
    <source>
        <dbReference type="ARBA" id="ARBA00022792"/>
    </source>
</evidence>
<evidence type="ECO:0000256" key="1">
    <source>
        <dbReference type="ARBA" id="ARBA00004434"/>
    </source>
</evidence>
<keyword evidence="15" id="KW-1185">Reference proteome</keyword>
<evidence type="ECO:0000256" key="3">
    <source>
        <dbReference type="ARBA" id="ARBA00013650"/>
    </source>
</evidence>
<dbReference type="PROSITE" id="PS00501">
    <property type="entry name" value="SPASE_I_1"/>
    <property type="match status" value="1"/>
</dbReference>
<dbReference type="STRING" id="1169540.A0A0G4GWP0"/>
<keyword evidence="8" id="KW-1133">Transmembrane helix</keyword>
<dbReference type="InterPro" id="IPR000223">
    <property type="entry name" value="Pept_S26A_signal_pept_1"/>
</dbReference>
<accession>A0A0G4GWP0</accession>
<feature type="compositionally biased region" description="Pro residues" evidence="12">
    <location>
        <begin position="45"/>
        <end position="61"/>
    </location>
</feature>
<dbReference type="GO" id="GO:0006627">
    <property type="term" value="P:protein processing involved in protein targeting to mitochondrion"/>
    <property type="evidence" value="ECO:0007669"/>
    <property type="project" value="InterPro"/>
</dbReference>